<dbReference type="OrthoDB" id="5835829at2759"/>
<sequence length="59" mass="6677">MTKLLKIGVEALDWAHREDLVSQVMVEKALKKIDGFSIRIRDAKEGNKIKRHSKAVCDG</sequence>
<protein>
    <submittedName>
        <fullName evidence="1">Uncharacterized protein</fullName>
    </submittedName>
</protein>
<feature type="non-terminal residue" evidence="1">
    <location>
        <position position="59"/>
    </location>
</feature>
<organism evidence="1 2">
    <name type="scientific">Olea europaea subsp. europaea</name>
    <dbReference type="NCBI Taxonomy" id="158383"/>
    <lineage>
        <taxon>Eukaryota</taxon>
        <taxon>Viridiplantae</taxon>
        <taxon>Streptophyta</taxon>
        <taxon>Embryophyta</taxon>
        <taxon>Tracheophyta</taxon>
        <taxon>Spermatophyta</taxon>
        <taxon>Magnoliopsida</taxon>
        <taxon>eudicotyledons</taxon>
        <taxon>Gunneridae</taxon>
        <taxon>Pentapetalae</taxon>
        <taxon>asterids</taxon>
        <taxon>lamiids</taxon>
        <taxon>Lamiales</taxon>
        <taxon>Oleaceae</taxon>
        <taxon>Oleeae</taxon>
        <taxon>Olea</taxon>
    </lineage>
</organism>
<gene>
    <name evidence="1" type="ORF">OLEA9_A018083</name>
</gene>
<proteinExistence type="predicted"/>
<reference evidence="1 2" key="1">
    <citation type="submission" date="2019-12" db="EMBL/GenBank/DDBJ databases">
        <authorList>
            <person name="Alioto T."/>
            <person name="Alioto T."/>
            <person name="Gomez Garrido J."/>
        </authorList>
    </citation>
    <scope>NUCLEOTIDE SEQUENCE [LARGE SCALE GENOMIC DNA]</scope>
</reference>
<evidence type="ECO:0000313" key="1">
    <source>
        <dbReference type="EMBL" id="CAA3000797.1"/>
    </source>
</evidence>
<comment type="caution">
    <text evidence="1">The sequence shown here is derived from an EMBL/GenBank/DDBJ whole genome shotgun (WGS) entry which is preliminary data.</text>
</comment>
<accession>A0A8S0T772</accession>
<dbReference type="Proteomes" id="UP000594638">
    <property type="component" value="Unassembled WGS sequence"/>
</dbReference>
<dbReference type="EMBL" id="CACTIH010005711">
    <property type="protein sequence ID" value="CAA3000797.1"/>
    <property type="molecule type" value="Genomic_DNA"/>
</dbReference>
<dbReference type="AlphaFoldDB" id="A0A8S0T772"/>
<name>A0A8S0T772_OLEEU</name>
<dbReference type="Gramene" id="OE9A018083T1">
    <property type="protein sequence ID" value="OE9A018083C1"/>
    <property type="gene ID" value="OE9A018083"/>
</dbReference>
<keyword evidence="2" id="KW-1185">Reference proteome</keyword>
<evidence type="ECO:0000313" key="2">
    <source>
        <dbReference type="Proteomes" id="UP000594638"/>
    </source>
</evidence>